<dbReference type="NCBIfam" id="NF006684">
    <property type="entry name" value="PRK09229.1-5"/>
    <property type="match status" value="1"/>
</dbReference>
<dbReference type="Gene3D" id="3.20.20.140">
    <property type="entry name" value="Metal-dependent hydrolases"/>
    <property type="match status" value="1"/>
</dbReference>
<dbReference type="InterPro" id="IPR006680">
    <property type="entry name" value="Amidohydro-rel"/>
</dbReference>
<dbReference type="Pfam" id="PF22429">
    <property type="entry name" value="HutF_N"/>
    <property type="match status" value="1"/>
</dbReference>
<organism evidence="7 8">
    <name type="scientific">Fodinicurvata halophila</name>
    <dbReference type="NCBI Taxonomy" id="1419723"/>
    <lineage>
        <taxon>Bacteria</taxon>
        <taxon>Pseudomonadati</taxon>
        <taxon>Pseudomonadota</taxon>
        <taxon>Alphaproteobacteria</taxon>
        <taxon>Rhodospirillales</taxon>
        <taxon>Rhodovibrionaceae</taxon>
        <taxon>Fodinicurvata</taxon>
    </lineage>
</organism>
<keyword evidence="4" id="KW-0862">Zinc</keyword>
<dbReference type="NCBIfam" id="TIGR02022">
    <property type="entry name" value="hutF"/>
    <property type="match status" value="1"/>
</dbReference>
<dbReference type="PANTHER" id="PTHR11271">
    <property type="entry name" value="GUANINE DEAMINASE"/>
    <property type="match status" value="1"/>
</dbReference>
<dbReference type="RefSeq" id="WP_382420756.1">
    <property type="nucleotide sequence ID" value="NZ_JBHSCW010000001.1"/>
</dbReference>
<dbReference type="Pfam" id="PF01979">
    <property type="entry name" value="Amidohydro_1"/>
    <property type="match status" value="1"/>
</dbReference>
<comment type="cofactor">
    <cofactor evidence="1">
        <name>Zn(2+)</name>
        <dbReference type="ChEBI" id="CHEBI:29105"/>
    </cofactor>
</comment>
<dbReference type="InterPro" id="IPR055156">
    <property type="entry name" value="HutF-like_N"/>
</dbReference>
<keyword evidence="3 7" id="KW-0378">Hydrolase</keyword>
<feature type="domain" description="Amidohydrolase-related" evidence="5">
    <location>
        <begin position="47"/>
        <end position="425"/>
    </location>
</feature>
<evidence type="ECO:0000256" key="1">
    <source>
        <dbReference type="ARBA" id="ARBA00001947"/>
    </source>
</evidence>
<name>A0ABV8UGV7_9PROT</name>
<dbReference type="SUPFAM" id="SSF51338">
    <property type="entry name" value="Composite domain of metallo-dependent hydrolases"/>
    <property type="match status" value="1"/>
</dbReference>
<evidence type="ECO:0000256" key="3">
    <source>
        <dbReference type="ARBA" id="ARBA00022801"/>
    </source>
</evidence>
<gene>
    <name evidence="7" type="ORF">ACFOW6_02560</name>
</gene>
<dbReference type="SUPFAM" id="SSF51556">
    <property type="entry name" value="Metallo-dependent hydrolases"/>
    <property type="match status" value="1"/>
</dbReference>
<dbReference type="InterPro" id="IPR011059">
    <property type="entry name" value="Metal-dep_hydrolase_composite"/>
</dbReference>
<proteinExistence type="predicted"/>
<feature type="domain" description="Formimidoylglutamate deiminase N-terminal" evidence="6">
    <location>
        <begin position="1"/>
        <end position="37"/>
    </location>
</feature>
<protein>
    <submittedName>
        <fullName evidence="7">Formimidoylglutamate deiminase</fullName>
        <ecNumber evidence="7">3.5.3.13</ecNumber>
    </submittedName>
</protein>
<dbReference type="PANTHER" id="PTHR11271:SF48">
    <property type="entry name" value="AMIDOHYDROLASE-RELATED DOMAIN-CONTAINING PROTEIN"/>
    <property type="match status" value="1"/>
</dbReference>
<keyword evidence="2" id="KW-0479">Metal-binding</keyword>
<keyword evidence="8" id="KW-1185">Reference proteome</keyword>
<evidence type="ECO:0000256" key="4">
    <source>
        <dbReference type="ARBA" id="ARBA00022833"/>
    </source>
</evidence>
<dbReference type="EMBL" id="JBHSCW010000001">
    <property type="protein sequence ID" value="MFC4350420.1"/>
    <property type="molecule type" value="Genomic_DNA"/>
</dbReference>
<dbReference type="EC" id="3.5.3.13" evidence="7"/>
<dbReference type="InterPro" id="IPR032466">
    <property type="entry name" value="Metal_Hydrolase"/>
</dbReference>
<evidence type="ECO:0000313" key="7">
    <source>
        <dbReference type="EMBL" id="MFC4350420.1"/>
    </source>
</evidence>
<evidence type="ECO:0000259" key="5">
    <source>
        <dbReference type="Pfam" id="PF01979"/>
    </source>
</evidence>
<dbReference type="Proteomes" id="UP001595799">
    <property type="component" value="Unassembled WGS sequence"/>
</dbReference>
<dbReference type="GO" id="GO:0050416">
    <property type="term" value="F:formimidoylglutamate deiminase activity"/>
    <property type="evidence" value="ECO:0007669"/>
    <property type="project" value="UniProtKB-EC"/>
</dbReference>
<sequence>METIRARQALLPDGWRDAVEIDIGDDGLIAEVRSGCELPADTTACAVPAAANLHSHTFQRALAGLTERRGPDGQDSFWSWRRLMYTFLEQLTPEDIEAIAALAFMEMLEAGYGSVAEFHYLHHQPDGTPYGQLAETGRRIQAAALESGIGLTHLPVLYSRGGLDNRPLETAQQRFGNDLERFARLLEDTAEGLKSLPEDARLGLAPHSLRAVAPEALAQASELRPTDPVHIHIAEQMAEVTAVEETYGRRPVDWLLDSLPVDARWCLVHATHMTPEETSALAASGAVAGLCPITESNLGDGIFEGRAYTAAGGLFGIGTDSNVRIALSEELRSLEYSQRLKDQGRVILADGTRSAGRFLYESSLAGGARALGRACGALQAGYLADIVCLDGNSLALMGARGDEILDTWIFAGDDCLVEDVWSAGRHIVQGGRHQARETIEARYRAVLARLRASL</sequence>
<dbReference type="Gene3D" id="2.30.40.10">
    <property type="entry name" value="Urease, subunit C, domain 1"/>
    <property type="match status" value="1"/>
</dbReference>
<accession>A0ABV8UGV7</accession>
<reference evidence="8" key="1">
    <citation type="journal article" date="2019" name="Int. J. Syst. Evol. Microbiol.">
        <title>The Global Catalogue of Microorganisms (GCM) 10K type strain sequencing project: providing services to taxonomists for standard genome sequencing and annotation.</title>
        <authorList>
            <consortium name="The Broad Institute Genomics Platform"/>
            <consortium name="The Broad Institute Genome Sequencing Center for Infectious Disease"/>
            <person name="Wu L."/>
            <person name="Ma J."/>
        </authorList>
    </citation>
    <scope>NUCLEOTIDE SEQUENCE [LARGE SCALE GENOMIC DNA]</scope>
    <source>
        <strain evidence="8">CECT 8472</strain>
    </source>
</reference>
<evidence type="ECO:0000259" key="6">
    <source>
        <dbReference type="Pfam" id="PF22429"/>
    </source>
</evidence>
<evidence type="ECO:0000256" key="2">
    <source>
        <dbReference type="ARBA" id="ARBA00022723"/>
    </source>
</evidence>
<evidence type="ECO:0000313" key="8">
    <source>
        <dbReference type="Proteomes" id="UP001595799"/>
    </source>
</evidence>
<dbReference type="InterPro" id="IPR010252">
    <property type="entry name" value="HutF"/>
</dbReference>
<comment type="caution">
    <text evidence="7">The sequence shown here is derived from an EMBL/GenBank/DDBJ whole genome shotgun (WGS) entry which is preliminary data.</text>
</comment>
<dbReference type="InterPro" id="IPR051607">
    <property type="entry name" value="Metallo-dep_hydrolases"/>
</dbReference>